<name>A0A392QKK3_9FABA</name>
<evidence type="ECO:0000313" key="2">
    <source>
        <dbReference type="Proteomes" id="UP000265520"/>
    </source>
</evidence>
<sequence>VRTGLSPQSRRQENKISQGQNIFNNTLVRPDMNQTMPVACIDLVTIFVVEKSSNVFQGFCDCAPYSGALLSLP</sequence>
<feature type="non-terminal residue" evidence="1">
    <location>
        <position position="1"/>
    </location>
</feature>
<comment type="caution">
    <text evidence="1">The sequence shown here is derived from an EMBL/GenBank/DDBJ whole genome shotgun (WGS) entry which is preliminary data.</text>
</comment>
<reference evidence="1 2" key="1">
    <citation type="journal article" date="2018" name="Front. Plant Sci.">
        <title>Red Clover (Trifolium pratense) and Zigzag Clover (T. medium) - A Picture of Genomic Similarities and Differences.</title>
        <authorList>
            <person name="Dluhosova J."/>
            <person name="Istvanek J."/>
            <person name="Nedelnik J."/>
            <person name="Repkova J."/>
        </authorList>
    </citation>
    <scope>NUCLEOTIDE SEQUENCE [LARGE SCALE GENOMIC DNA]</scope>
    <source>
        <strain evidence="2">cv. 10/8</strain>
        <tissue evidence="1">Leaf</tissue>
    </source>
</reference>
<dbReference type="AlphaFoldDB" id="A0A392QKK3"/>
<proteinExistence type="predicted"/>
<accession>A0A392QKK3</accession>
<dbReference type="Proteomes" id="UP000265520">
    <property type="component" value="Unassembled WGS sequence"/>
</dbReference>
<protein>
    <submittedName>
        <fullName evidence="1">Uncharacterized protein</fullName>
    </submittedName>
</protein>
<evidence type="ECO:0000313" key="1">
    <source>
        <dbReference type="EMBL" id="MCI24414.1"/>
    </source>
</evidence>
<dbReference type="EMBL" id="LXQA010141299">
    <property type="protein sequence ID" value="MCI24414.1"/>
    <property type="molecule type" value="Genomic_DNA"/>
</dbReference>
<organism evidence="1 2">
    <name type="scientific">Trifolium medium</name>
    <dbReference type="NCBI Taxonomy" id="97028"/>
    <lineage>
        <taxon>Eukaryota</taxon>
        <taxon>Viridiplantae</taxon>
        <taxon>Streptophyta</taxon>
        <taxon>Embryophyta</taxon>
        <taxon>Tracheophyta</taxon>
        <taxon>Spermatophyta</taxon>
        <taxon>Magnoliopsida</taxon>
        <taxon>eudicotyledons</taxon>
        <taxon>Gunneridae</taxon>
        <taxon>Pentapetalae</taxon>
        <taxon>rosids</taxon>
        <taxon>fabids</taxon>
        <taxon>Fabales</taxon>
        <taxon>Fabaceae</taxon>
        <taxon>Papilionoideae</taxon>
        <taxon>50 kb inversion clade</taxon>
        <taxon>NPAAA clade</taxon>
        <taxon>Hologalegina</taxon>
        <taxon>IRL clade</taxon>
        <taxon>Trifolieae</taxon>
        <taxon>Trifolium</taxon>
    </lineage>
</organism>
<keyword evidence="2" id="KW-1185">Reference proteome</keyword>